<dbReference type="FunFam" id="3.60.40.10:FF:000005">
    <property type="entry name" value="Serine/threonine protein phosphatase"/>
    <property type="match status" value="1"/>
</dbReference>
<reference evidence="27 28" key="1">
    <citation type="submission" date="2017-09" db="EMBL/GenBank/DDBJ databases">
        <title>Streptomyces genome completion.</title>
        <authorList>
            <person name="Lee N."/>
            <person name="Cho B.-K."/>
        </authorList>
    </citation>
    <scope>NUCLEOTIDE SEQUENCE [LARGE SCALE GENOMIC DNA]</scope>
    <source>
        <strain evidence="27 28">ATCC 14899</strain>
    </source>
</reference>
<evidence type="ECO:0000313" key="28">
    <source>
        <dbReference type="Proteomes" id="UP000325763"/>
    </source>
</evidence>
<protein>
    <recommendedName>
        <fullName evidence="2">protein-serine/threonine phosphatase</fullName>
        <ecNumber evidence="2">3.1.3.16</ecNumber>
    </recommendedName>
    <alternativeName>
        <fullName evidence="21">Protein-serine/threonine phosphatase</fullName>
    </alternativeName>
    <alternativeName>
        <fullName evidence="20">Serine/threonine-protein kinase</fullName>
    </alternativeName>
</protein>
<keyword evidence="8" id="KW-0547">Nucleotide-binding</keyword>
<evidence type="ECO:0000256" key="19">
    <source>
        <dbReference type="ARBA" id="ARBA00056274"/>
    </source>
</evidence>
<feature type="domain" description="PPM-type phosphatase" evidence="26">
    <location>
        <begin position="573"/>
        <end position="796"/>
    </location>
</feature>
<evidence type="ECO:0000256" key="18">
    <source>
        <dbReference type="ARBA" id="ARBA00047761"/>
    </source>
</evidence>
<dbReference type="InterPro" id="IPR000014">
    <property type="entry name" value="PAS"/>
</dbReference>
<dbReference type="GO" id="GO:0046872">
    <property type="term" value="F:metal ion binding"/>
    <property type="evidence" value="ECO:0007669"/>
    <property type="project" value="UniProtKB-KW"/>
</dbReference>
<evidence type="ECO:0000259" key="26">
    <source>
        <dbReference type="SMART" id="SM00331"/>
    </source>
</evidence>
<keyword evidence="15" id="KW-0902">Two-component regulatory system</keyword>
<dbReference type="Pfam" id="PF13581">
    <property type="entry name" value="HATPase_c_2"/>
    <property type="match status" value="1"/>
</dbReference>
<dbReference type="Pfam" id="PF01590">
    <property type="entry name" value="GAF"/>
    <property type="match status" value="1"/>
</dbReference>
<dbReference type="InterPro" id="IPR001932">
    <property type="entry name" value="PPM-type_phosphatase-like_dom"/>
</dbReference>
<evidence type="ECO:0000256" key="13">
    <source>
        <dbReference type="ARBA" id="ARBA00022912"/>
    </source>
</evidence>
<evidence type="ECO:0000256" key="8">
    <source>
        <dbReference type="ARBA" id="ARBA00022741"/>
    </source>
</evidence>
<evidence type="ECO:0000256" key="9">
    <source>
        <dbReference type="ARBA" id="ARBA00022777"/>
    </source>
</evidence>
<evidence type="ECO:0000256" key="3">
    <source>
        <dbReference type="ARBA" id="ARBA00022475"/>
    </source>
</evidence>
<dbReference type="PANTHER" id="PTHR43156">
    <property type="entry name" value="STAGE II SPORULATION PROTEIN E-RELATED"/>
    <property type="match status" value="1"/>
</dbReference>
<dbReference type="InterPro" id="IPR035965">
    <property type="entry name" value="PAS-like_dom_sf"/>
</dbReference>
<dbReference type="GO" id="GO:0004722">
    <property type="term" value="F:protein serine/threonine phosphatase activity"/>
    <property type="evidence" value="ECO:0007669"/>
    <property type="project" value="UniProtKB-EC"/>
</dbReference>
<dbReference type="InterPro" id="IPR036890">
    <property type="entry name" value="HATPase_C_sf"/>
</dbReference>
<dbReference type="InterPro" id="IPR029016">
    <property type="entry name" value="GAF-like_dom_sf"/>
</dbReference>
<evidence type="ECO:0000256" key="20">
    <source>
        <dbReference type="ARBA" id="ARBA00075117"/>
    </source>
</evidence>
<comment type="subcellular location">
    <subcellularLocation>
        <location evidence="1">Cell membrane</location>
        <topology evidence="1">Multi-pass membrane protein</topology>
    </subcellularLocation>
</comment>
<evidence type="ECO:0000256" key="16">
    <source>
        <dbReference type="ARBA" id="ARBA00023136"/>
    </source>
</evidence>
<sequence>MMGFSWRSPASWPWPLPPRARSSAPRRKPAHHEPLQVPPGRAPPRWPRVRGLWHSVAGQVFVLQAAVVVVLVIAAVAALILQARRASLQDARVRTLAVAQAFASDPGTAQALTARNPTAILQPRAEQVRKQTGVAFVVVFNHDGIRVTHPNPSLIGKRVIGPYQQQTVEGRTVTRTFTTSRGPAVDSGVPVIRADGKIVGAVSVAITVQRVNVMVNRQVPMVLGAAAVALALGTGGSALVSRRLRQQTHGLGPAEMTLMYEHHDAVLHAVREGVLITTGDGRLMLANDEARRLLDLPPDAEQRHITDLGLDPEMVDLLTADRPVTDQVHFAGERLLAVNVRPTPFSGGQAGCAVTLRDSTELRALAGRAERAQRRLRLLYEAGMRVGTTLDVTRTAEELTEVAISRFADYATVELLEPVLHGAELQDSAILLRTAWRGVRQDAQFAPTGERVVWDASTPMAMALTGGHAVLERDLTVSPSWLARVPELARLVPDLGIRSLISVPLQARGMVLGLVTFWRSEHSGPFEEEDLPVTEELAARAGVCIDNARRYTREHSMAVTLQHSLLPRTLPQQNALEIAHRYLPAQAGVGGDWFDVHPLPGARVALVVGDVVGHGLHAAATMGRLRTAILNFSTLDLPPDELLGHLDELVTRIDQDVAEGEQDITGATCLYAIYDPVAGQVTLARAGHPGPALVHPDGTVVLPDVPGSPPLGLGGSLPFESAELLLPEGSSLVLFTDGLIETRDRDIDTGLALLRQALTEPPHSPPRDPEQTCQAVFDALQPAHPRDDIALLVARTRLLDPAQVATWNVPRDPSAVARIRADASRQLEVWGLEEIGFITELIVSELITNAIRYGAEPIRLRLLRDRTLICEVADGSNTSPHLRRAAITDEGGRGLFLVAQLTQRWGTRYTRSGKIIWTEQALHEAPEGVGPLLIDALPMQ</sequence>
<keyword evidence="10" id="KW-0378">Hydrolase</keyword>
<comment type="function">
    <text evidence="19">Primarily acts as an independent SigF regulator that is sensitive to the osmosensory signal, mediating the cross talk of PknD with the SigF regulon. Possesses both phosphatase and kinase activities. The kinase domain functions as a classic anti-sigma factor-like kinase to phosphorylate the anti-anti-sigma factor domain at the canonical regulatory site, and the phosphatase domain antagonizes this activity.</text>
</comment>
<keyword evidence="4" id="KW-0597">Phosphoprotein</keyword>
<evidence type="ECO:0000256" key="17">
    <source>
        <dbReference type="ARBA" id="ARBA00023211"/>
    </source>
</evidence>
<keyword evidence="12" id="KW-0460">Magnesium</keyword>
<dbReference type="SUPFAM" id="SSF55874">
    <property type="entry name" value="ATPase domain of HSP90 chaperone/DNA topoisomerase II/histidine kinase"/>
    <property type="match status" value="1"/>
</dbReference>
<evidence type="ECO:0000256" key="21">
    <source>
        <dbReference type="ARBA" id="ARBA00081350"/>
    </source>
</evidence>
<evidence type="ECO:0000256" key="1">
    <source>
        <dbReference type="ARBA" id="ARBA00004651"/>
    </source>
</evidence>
<dbReference type="GO" id="GO:0005886">
    <property type="term" value="C:plasma membrane"/>
    <property type="evidence" value="ECO:0007669"/>
    <property type="project" value="UniProtKB-SubCell"/>
</dbReference>
<dbReference type="FunFam" id="3.30.565.10:FF:000028">
    <property type="entry name" value="PAS sensor protein"/>
    <property type="match status" value="1"/>
</dbReference>
<dbReference type="CDD" id="cd18773">
    <property type="entry name" value="PDC1_HK_sensor"/>
    <property type="match status" value="1"/>
</dbReference>
<dbReference type="GO" id="GO:0000160">
    <property type="term" value="P:phosphorelay signal transduction system"/>
    <property type="evidence" value="ECO:0007669"/>
    <property type="project" value="UniProtKB-KW"/>
</dbReference>
<dbReference type="Pfam" id="PF07228">
    <property type="entry name" value="SpoIIE"/>
    <property type="match status" value="1"/>
</dbReference>
<dbReference type="AlphaFoldDB" id="A0A5P2VXD8"/>
<keyword evidence="6 23" id="KW-0812">Transmembrane</keyword>
<dbReference type="SUPFAM" id="SSF103190">
    <property type="entry name" value="Sensory domain-like"/>
    <property type="match status" value="1"/>
</dbReference>
<dbReference type="EMBL" id="CP023747">
    <property type="protein sequence ID" value="QEV38058.1"/>
    <property type="molecule type" value="Genomic_DNA"/>
</dbReference>
<evidence type="ECO:0000256" key="6">
    <source>
        <dbReference type="ARBA" id="ARBA00022692"/>
    </source>
</evidence>
<accession>A0A5P2VXD8</accession>
<keyword evidence="7" id="KW-0479">Metal-binding</keyword>
<comment type="catalytic activity">
    <reaction evidence="18">
        <text>O-phospho-L-seryl-[protein] + H2O = L-seryl-[protein] + phosphate</text>
        <dbReference type="Rhea" id="RHEA:20629"/>
        <dbReference type="Rhea" id="RHEA-COMP:9863"/>
        <dbReference type="Rhea" id="RHEA-COMP:11604"/>
        <dbReference type="ChEBI" id="CHEBI:15377"/>
        <dbReference type="ChEBI" id="CHEBI:29999"/>
        <dbReference type="ChEBI" id="CHEBI:43474"/>
        <dbReference type="ChEBI" id="CHEBI:83421"/>
        <dbReference type="EC" id="3.1.3.16"/>
    </reaction>
</comment>
<dbReference type="InterPro" id="IPR033463">
    <property type="entry name" value="sCache_3"/>
</dbReference>
<evidence type="ECO:0000256" key="10">
    <source>
        <dbReference type="ARBA" id="ARBA00022801"/>
    </source>
</evidence>
<dbReference type="Gene3D" id="3.30.450.40">
    <property type="match status" value="1"/>
</dbReference>
<dbReference type="InterPro" id="IPR029151">
    <property type="entry name" value="Sensor-like_sf"/>
</dbReference>
<dbReference type="Gene3D" id="3.30.565.10">
    <property type="entry name" value="Histidine kinase-like ATPase, C-terminal domain"/>
    <property type="match status" value="1"/>
</dbReference>
<dbReference type="KEGG" id="snq:CP978_05480"/>
<keyword evidence="11" id="KW-0067">ATP-binding</keyword>
<dbReference type="InterPro" id="IPR003594">
    <property type="entry name" value="HATPase_dom"/>
</dbReference>
<evidence type="ECO:0000256" key="11">
    <source>
        <dbReference type="ARBA" id="ARBA00022840"/>
    </source>
</evidence>
<dbReference type="GO" id="GO:0016301">
    <property type="term" value="F:kinase activity"/>
    <property type="evidence" value="ECO:0007669"/>
    <property type="project" value="UniProtKB-KW"/>
</dbReference>
<keyword evidence="3" id="KW-1003">Cell membrane</keyword>
<dbReference type="OrthoDB" id="118142at2"/>
<evidence type="ECO:0000256" key="23">
    <source>
        <dbReference type="SAM" id="Phobius"/>
    </source>
</evidence>
<feature type="transmembrane region" description="Helical" evidence="23">
    <location>
        <begin position="219"/>
        <end position="240"/>
    </location>
</feature>
<feature type="transmembrane region" description="Helical" evidence="23">
    <location>
        <begin position="56"/>
        <end position="81"/>
    </location>
</feature>
<keyword evidence="5" id="KW-0808">Transferase</keyword>
<keyword evidence="17" id="KW-0464">Manganese</keyword>
<evidence type="ECO:0000256" key="12">
    <source>
        <dbReference type="ARBA" id="ARBA00022842"/>
    </source>
</evidence>
<dbReference type="Proteomes" id="UP000325763">
    <property type="component" value="Chromosome"/>
</dbReference>
<dbReference type="GO" id="GO:0005524">
    <property type="term" value="F:ATP binding"/>
    <property type="evidence" value="ECO:0007669"/>
    <property type="project" value="UniProtKB-KW"/>
</dbReference>
<keyword evidence="16 23" id="KW-0472">Membrane</keyword>
<dbReference type="SMART" id="SM00331">
    <property type="entry name" value="PP2C_SIG"/>
    <property type="match status" value="1"/>
</dbReference>
<evidence type="ECO:0000313" key="27">
    <source>
        <dbReference type="EMBL" id="QEV38058.1"/>
    </source>
</evidence>
<dbReference type="SMART" id="SM00091">
    <property type="entry name" value="PAS"/>
    <property type="match status" value="1"/>
</dbReference>
<dbReference type="InterPro" id="IPR036457">
    <property type="entry name" value="PPM-type-like_dom_sf"/>
</dbReference>
<evidence type="ECO:0000256" key="22">
    <source>
        <dbReference type="SAM" id="MobiDB-lite"/>
    </source>
</evidence>
<gene>
    <name evidence="27" type="ORF">CP978_05480</name>
</gene>
<evidence type="ECO:0000256" key="14">
    <source>
        <dbReference type="ARBA" id="ARBA00022989"/>
    </source>
</evidence>
<dbReference type="CDD" id="cd16936">
    <property type="entry name" value="HATPase_RsbW-like"/>
    <property type="match status" value="1"/>
</dbReference>
<dbReference type="InterPro" id="IPR052016">
    <property type="entry name" value="Bact_Sigma-Reg"/>
</dbReference>
<evidence type="ECO:0000256" key="4">
    <source>
        <dbReference type="ARBA" id="ARBA00022553"/>
    </source>
</evidence>
<feature type="region of interest" description="Disordered" evidence="22">
    <location>
        <begin position="16"/>
        <end position="43"/>
    </location>
</feature>
<name>A0A5P2VXD8_9ACTN</name>
<keyword evidence="9" id="KW-0418">Kinase</keyword>
<proteinExistence type="predicted"/>
<dbReference type="Pfam" id="PF17203">
    <property type="entry name" value="sCache_3_2"/>
    <property type="match status" value="1"/>
</dbReference>
<feature type="domain" description="PAS" evidence="25">
    <location>
        <begin position="261"/>
        <end position="326"/>
    </location>
</feature>
<dbReference type="FunFam" id="3.30.450.40:FF:000035">
    <property type="entry name" value="PAS sensor protein"/>
    <property type="match status" value="1"/>
</dbReference>
<evidence type="ECO:0000256" key="5">
    <source>
        <dbReference type="ARBA" id="ARBA00022679"/>
    </source>
</evidence>
<dbReference type="InterPro" id="IPR003018">
    <property type="entry name" value="GAF"/>
</dbReference>
<dbReference type="SMART" id="SM00065">
    <property type="entry name" value="GAF"/>
    <property type="match status" value="1"/>
</dbReference>
<feature type="domain" description="GAF" evidence="24">
    <location>
        <begin position="391"/>
        <end position="555"/>
    </location>
</feature>
<evidence type="ECO:0000256" key="15">
    <source>
        <dbReference type="ARBA" id="ARBA00023012"/>
    </source>
</evidence>
<keyword evidence="14 23" id="KW-1133">Transmembrane helix</keyword>
<dbReference type="EC" id="3.1.3.16" evidence="2"/>
<dbReference type="SUPFAM" id="SSF81606">
    <property type="entry name" value="PP2C-like"/>
    <property type="match status" value="1"/>
</dbReference>
<dbReference type="PANTHER" id="PTHR43156:SF2">
    <property type="entry name" value="STAGE II SPORULATION PROTEIN E"/>
    <property type="match status" value="1"/>
</dbReference>
<evidence type="ECO:0000256" key="2">
    <source>
        <dbReference type="ARBA" id="ARBA00013081"/>
    </source>
</evidence>
<evidence type="ECO:0000259" key="25">
    <source>
        <dbReference type="SMART" id="SM00091"/>
    </source>
</evidence>
<dbReference type="SUPFAM" id="SSF55785">
    <property type="entry name" value="PYP-like sensor domain (PAS domain)"/>
    <property type="match status" value="1"/>
</dbReference>
<evidence type="ECO:0000256" key="7">
    <source>
        <dbReference type="ARBA" id="ARBA00022723"/>
    </source>
</evidence>
<dbReference type="SUPFAM" id="SSF55781">
    <property type="entry name" value="GAF domain-like"/>
    <property type="match status" value="1"/>
</dbReference>
<keyword evidence="13" id="KW-0904">Protein phosphatase</keyword>
<evidence type="ECO:0000259" key="24">
    <source>
        <dbReference type="SMART" id="SM00065"/>
    </source>
</evidence>
<dbReference type="Gene3D" id="3.30.450.20">
    <property type="entry name" value="PAS domain"/>
    <property type="match status" value="2"/>
</dbReference>
<dbReference type="Gene3D" id="3.60.40.10">
    <property type="entry name" value="PPM-type phosphatase domain"/>
    <property type="match status" value="1"/>
</dbReference>
<organism evidence="27 28">
    <name type="scientific">Streptomyces nodosus</name>
    <dbReference type="NCBI Taxonomy" id="40318"/>
    <lineage>
        <taxon>Bacteria</taxon>
        <taxon>Bacillati</taxon>
        <taxon>Actinomycetota</taxon>
        <taxon>Actinomycetes</taxon>
        <taxon>Kitasatosporales</taxon>
        <taxon>Streptomycetaceae</taxon>
        <taxon>Streptomyces</taxon>
    </lineage>
</organism>